<dbReference type="RefSeq" id="XP_016615099.1">
    <property type="nucleotide sequence ID" value="XM_016768712.1"/>
</dbReference>
<dbReference type="OrthoDB" id="2913095at2759"/>
<evidence type="ECO:0000313" key="3">
    <source>
        <dbReference type="Proteomes" id="UP000053789"/>
    </source>
</evidence>
<dbReference type="InterPro" id="IPR011990">
    <property type="entry name" value="TPR-like_helical_dom_sf"/>
</dbReference>
<dbReference type="HOGENOM" id="CLU_645559_0_0_1"/>
<proteinExistence type="predicted"/>
<dbReference type="EMBL" id="KN846999">
    <property type="protein sequence ID" value="KIW88430.1"/>
    <property type="molecule type" value="Genomic_DNA"/>
</dbReference>
<dbReference type="AlphaFoldDB" id="A0A0D2HBY3"/>
<keyword evidence="3" id="KW-1185">Reference proteome</keyword>
<dbReference type="Gene3D" id="1.25.40.10">
    <property type="entry name" value="Tetratricopeptide repeat domain"/>
    <property type="match status" value="1"/>
</dbReference>
<evidence type="ECO:0000313" key="2">
    <source>
        <dbReference type="EMBL" id="KIW88430.1"/>
    </source>
</evidence>
<reference evidence="2" key="1">
    <citation type="submission" date="2015-01" db="EMBL/GenBank/DDBJ databases">
        <title>The Genome Sequence of Cladophialophora bantiana CBS 173.52.</title>
        <authorList>
            <consortium name="The Broad Institute Genomics Platform"/>
            <person name="Cuomo C."/>
            <person name="de Hoog S."/>
            <person name="Gorbushina A."/>
            <person name="Stielow B."/>
            <person name="Teixiera M."/>
            <person name="Abouelleil A."/>
            <person name="Chapman S.B."/>
            <person name="Priest M."/>
            <person name="Young S.K."/>
            <person name="Wortman J."/>
            <person name="Nusbaum C."/>
            <person name="Birren B."/>
        </authorList>
    </citation>
    <scope>NUCLEOTIDE SEQUENCE [LARGE SCALE GENOMIC DNA]</scope>
    <source>
        <strain evidence="2">CBS 173.52</strain>
    </source>
</reference>
<sequence>MPNAHWKCGEGLALVYESEGSLQSAVNEMTAVMTQLESLPRDENETNIVTNLRRLGGWQVQLSHNEEAISAYREVVELDLYDYETCWTLLGLLVQCQRAQEALELLTRMANQSGKESGATRLGELLLSFSSEDLDSFDAIFSVTRREKLFKTLLETMLQAVELARKKEDESSLAYLLFFYGVAIAHPNYEDRRPDEALRYWEELCRMGFGKYGTWVDTAVSLTARFVSAHHFSQALAEHHEGKDSTFHISNIEELIQRVRSAWFYDHYGVEDKERHGDALLLLSDDDPDNDWQGYIAMAEVLMHAGDDLNSLSAWTLLTPKDLGEESAGGETTGRGDCLFSCDGSCGRRWYYADDMYVCKMCPDVELDAGCLEKLKKGTLNRYICDVSHDWLHVPSWSYDNYMEVDNGKVVVGGELVDGRRVGGEMVPINVWIQGIYDEWGIPKPEQDETEPEPAPSPEPEEVTVTKVEVD</sequence>
<name>A0A0D2HBY3_CLAB1</name>
<dbReference type="SUPFAM" id="SSF48452">
    <property type="entry name" value="TPR-like"/>
    <property type="match status" value="1"/>
</dbReference>
<dbReference type="Proteomes" id="UP000053789">
    <property type="component" value="Unassembled WGS sequence"/>
</dbReference>
<dbReference type="VEuPathDB" id="FungiDB:Z519_10999"/>
<gene>
    <name evidence="2" type="ORF">Z519_10999</name>
</gene>
<accession>A0A0D2HBY3</accession>
<evidence type="ECO:0000256" key="1">
    <source>
        <dbReference type="SAM" id="MobiDB-lite"/>
    </source>
</evidence>
<feature type="region of interest" description="Disordered" evidence="1">
    <location>
        <begin position="442"/>
        <end position="471"/>
    </location>
</feature>
<protein>
    <submittedName>
        <fullName evidence="2">Uncharacterized protein</fullName>
    </submittedName>
</protein>
<organism evidence="2 3">
    <name type="scientific">Cladophialophora bantiana (strain ATCC 10958 / CBS 173.52 / CDC B-1940 / NIH 8579)</name>
    <name type="common">Xylohypha bantiana</name>
    <dbReference type="NCBI Taxonomy" id="1442370"/>
    <lineage>
        <taxon>Eukaryota</taxon>
        <taxon>Fungi</taxon>
        <taxon>Dikarya</taxon>
        <taxon>Ascomycota</taxon>
        <taxon>Pezizomycotina</taxon>
        <taxon>Eurotiomycetes</taxon>
        <taxon>Chaetothyriomycetidae</taxon>
        <taxon>Chaetothyriales</taxon>
        <taxon>Herpotrichiellaceae</taxon>
        <taxon>Cladophialophora</taxon>
    </lineage>
</organism>
<dbReference type="GeneID" id="27703927"/>